<evidence type="ECO:0000313" key="1">
    <source>
        <dbReference type="EMBL" id="KAF7330111.1"/>
    </source>
</evidence>
<dbReference type="AlphaFoldDB" id="A0A8H6WWT8"/>
<name>A0A8H6WWT8_9AGAR</name>
<dbReference type="SUPFAM" id="SSF52047">
    <property type="entry name" value="RNI-like"/>
    <property type="match status" value="1"/>
</dbReference>
<dbReference type="InterPro" id="IPR032675">
    <property type="entry name" value="LRR_dom_sf"/>
</dbReference>
<evidence type="ECO:0000313" key="2">
    <source>
        <dbReference type="Proteomes" id="UP000623467"/>
    </source>
</evidence>
<comment type="caution">
    <text evidence="1">The sequence shown here is derived from an EMBL/GenBank/DDBJ whole genome shotgun (WGS) entry which is preliminary data.</text>
</comment>
<organism evidence="1 2">
    <name type="scientific">Mycena sanguinolenta</name>
    <dbReference type="NCBI Taxonomy" id="230812"/>
    <lineage>
        <taxon>Eukaryota</taxon>
        <taxon>Fungi</taxon>
        <taxon>Dikarya</taxon>
        <taxon>Basidiomycota</taxon>
        <taxon>Agaricomycotina</taxon>
        <taxon>Agaricomycetes</taxon>
        <taxon>Agaricomycetidae</taxon>
        <taxon>Agaricales</taxon>
        <taxon>Marasmiineae</taxon>
        <taxon>Mycenaceae</taxon>
        <taxon>Mycena</taxon>
    </lineage>
</organism>
<sequence>MGAGNAQQNFNVVHAPDLLVKQHMNNDSGPIQTLKPRILLLRTIRASDWSRVEFYGRLVKQLSSGTDYWSLSSLFPALSVSLPDGLFPNLQILHWHHSKNDFHYIHHFLRPTITKISLMSSSNANSSLFSTLATKCPRLLDISVSNTGHDSLEPAVSEFVCNLQCVQKISVPSLDQRALEHISRLTTLNQLILFSMPEVLMPTPLHQSSTFPALRRLTLHYPSIRPTTQFLGWCSGVPLAEFHTCFWEAVAGTEIDSFLAAISTAFLHSSLTSLSIDGDCDDLEGSDPNIHIITLQSIRRIFTFVNLTELVITSLVGFDLDNDAVAELARAWPRIVTLTLAVCFPRHEPSVTLSCLHSFAQHCPHLRVLTIALDARVAPSPNIDPRTRFVQHALTTLCVEHSPLTEPLHAARFLSGIFPKLTNVQTQREHYANDEEQEQEHGDAIRLHRLWKRVEWLLPELSAIRDEGMMLAQAPWTA</sequence>
<dbReference type="OrthoDB" id="2841072at2759"/>
<dbReference type="Gene3D" id="3.80.10.10">
    <property type="entry name" value="Ribonuclease Inhibitor"/>
    <property type="match status" value="1"/>
</dbReference>
<reference evidence="1" key="1">
    <citation type="submission" date="2020-05" db="EMBL/GenBank/DDBJ databases">
        <title>Mycena genomes resolve the evolution of fungal bioluminescence.</title>
        <authorList>
            <person name="Tsai I.J."/>
        </authorList>
    </citation>
    <scope>NUCLEOTIDE SEQUENCE</scope>
    <source>
        <strain evidence="1">160909Yilan</strain>
    </source>
</reference>
<protein>
    <submittedName>
        <fullName evidence="1">F-box domain-containing protein</fullName>
    </submittedName>
</protein>
<dbReference type="EMBL" id="JACAZH010000069">
    <property type="protein sequence ID" value="KAF7330111.1"/>
    <property type="molecule type" value="Genomic_DNA"/>
</dbReference>
<proteinExistence type="predicted"/>
<accession>A0A8H6WWT8</accession>
<dbReference type="Proteomes" id="UP000623467">
    <property type="component" value="Unassembled WGS sequence"/>
</dbReference>
<keyword evidence="2" id="KW-1185">Reference proteome</keyword>
<gene>
    <name evidence="1" type="ORF">MSAN_02460900</name>
</gene>